<proteinExistence type="predicted"/>
<reference evidence="2 3" key="1">
    <citation type="journal article" date="2021" name="Hortic Res">
        <title>The domestication of Cucurbita argyrosperma as revealed by the genome of its wild relative.</title>
        <authorList>
            <person name="Barrera-Redondo J."/>
            <person name="Sanchez-de la Vega G."/>
            <person name="Aguirre-Liguori J.A."/>
            <person name="Castellanos-Morales G."/>
            <person name="Gutierrez-Guerrero Y.T."/>
            <person name="Aguirre-Dugua X."/>
            <person name="Aguirre-Planter E."/>
            <person name="Tenaillon M.I."/>
            <person name="Lira-Saade R."/>
            <person name="Eguiarte L.E."/>
        </authorList>
    </citation>
    <scope>NUCLEOTIDE SEQUENCE [LARGE SCALE GENOMIC DNA]</scope>
    <source>
        <strain evidence="2">JBR-2021</strain>
    </source>
</reference>
<sequence>MEGKMTKAKPVPFVFSPLLFCFLFPPPNFRRAFFSVFPWKIHLYFRVKEFNLFVVLESILCEIIYAHIDFLYLLL</sequence>
<gene>
    <name evidence="2" type="ORF">SDJN03_22475</name>
</gene>
<keyword evidence="3" id="KW-1185">Reference proteome</keyword>
<name>A0AAV6MJG6_9ROSI</name>
<evidence type="ECO:0000313" key="2">
    <source>
        <dbReference type="EMBL" id="KAG6582473.1"/>
    </source>
</evidence>
<comment type="caution">
    <text evidence="2">The sequence shown here is derived from an EMBL/GenBank/DDBJ whole genome shotgun (WGS) entry which is preliminary data.</text>
</comment>
<organism evidence="2 3">
    <name type="scientific">Cucurbita argyrosperma subsp. sororia</name>
    <dbReference type="NCBI Taxonomy" id="37648"/>
    <lineage>
        <taxon>Eukaryota</taxon>
        <taxon>Viridiplantae</taxon>
        <taxon>Streptophyta</taxon>
        <taxon>Embryophyta</taxon>
        <taxon>Tracheophyta</taxon>
        <taxon>Spermatophyta</taxon>
        <taxon>Magnoliopsida</taxon>
        <taxon>eudicotyledons</taxon>
        <taxon>Gunneridae</taxon>
        <taxon>Pentapetalae</taxon>
        <taxon>rosids</taxon>
        <taxon>fabids</taxon>
        <taxon>Cucurbitales</taxon>
        <taxon>Cucurbitaceae</taxon>
        <taxon>Cucurbiteae</taxon>
        <taxon>Cucurbita</taxon>
    </lineage>
</organism>
<evidence type="ECO:0000313" key="3">
    <source>
        <dbReference type="Proteomes" id="UP000685013"/>
    </source>
</evidence>
<keyword evidence="1" id="KW-0812">Transmembrane</keyword>
<evidence type="ECO:0000256" key="1">
    <source>
        <dbReference type="SAM" id="Phobius"/>
    </source>
</evidence>
<dbReference type="Proteomes" id="UP000685013">
    <property type="component" value="Chromosome 14"/>
</dbReference>
<dbReference type="EMBL" id="JAGKQH010000014">
    <property type="protein sequence ID" value="KAG6582473.1"/>
    <property type="molecule type" value="Genomic_DNA"/>
</dbReference>
<feature type="non-terminal residue" evidence="2">
    <location>
        <position position="1"/>
    </location>
</feature>
<keyword evidence="1" id="KW-0472">Membrane</keyword>
<accession>A0AAV6MJG6</accession>
<feature type="transmembrane region" description="Helical" evidence="1">
    <location>
        <begin position="52"/>
        <end position="74"/>
    </location>
</feature>
<keyword evidence="1" id="KW-1133">Transmembrane helix</keyword>
<dbReference type="AlphaFoldDB" id="A0AAV6MJG6"/>
<protein>
    <submittedName>
        <fullName evidence="2">Uncharacterized protein</fullName>
    </submittedName>
</protein>